<keyword evidence="3 11" id="KW-0808">Transferase</keyword>
<name>A0A248ZWG8_MANHA</name>
<keyword evidence="13" id="KW-1185">Reference proteome</keyword>
<evidence type="ECO:0000313" key="9">
    <source>
        <dbReference type="EMBL" id="STY66598.1"/>
    </source>
</evidence>
<dbReference type="GO" id="GO:0008408">
    <property type="term" value="F:3'-5' exonuclease activity"/>
    <property type="evidence" value="ECO:0007669"/>
    <property type="project" value="InterPro"/>
</dbReference>
<evidence type="ECO:0000259" key="8">
    <source>
        <dbReference type="Pfam" id="PF09115"/>
    </source>
</evidence>
<evidence type="ECO:0000313" key="13">
    <source>
        <dbReference type="Proteomes" id="UP000318394"/>
    </source>
</evidence>
<evidence type="ECO:0000313" key="10">
    <source>
        <dbReference type="EMBL" id="TRB35504.1"/>
    </source>
</evidence>
<evidence type="ECO:0000256" key="5">
    <source>
        <dbReference type="ARBA" id="ARBA00022705"/>
    </source>
</evidence>
<dbReference type="EMBL" id="VAJI01000029">
    <property type="protein sequence ID" value="TRB35504.1"/>
    <property type="molecule type" value="Genomic_DNA"/>
</dbReference>
<gene>
    <name evidence="9" type="primary">holB</name>
    <name evidence="11" type="ORF">FEA53_10950</name>
    <name evidence="10" type="ORF">FEB89_10895</name>
    <name evidence="9" type="ORF">NCTC9380_01920</name>
</gene>
<dbReference type="Gene3D" id="3.40.50.300">
    <property type="entry name" value="P-loop containing nucleotide triphosphate hydrolases"/>
    <property type="match status" value="1"/>
</dbReference>
<dbReference type="InterPro" id="IPR004622">
    <property type="entry name" value="DNA_pol_HolB"/>
</dbReference>
<dbReference type="Proteomes" id="UP000315164">
    <property type="component" value="Unassembled WGS sequence"/>
</dbReference>
<dbReference type="Proteomes" id="UP000318394">
    <property type="component" value="Unassembled WGS sequence"/>
</dbReference>
<dbReference type="EMBL" id="UGPL01000006">
    <property type="protein sequence ID" value="STY66598.1"/>
    <property type="molecule type" value="Genomic_DNA"/>
</dbReference>
<dbReference type="NCBIfam" id="TIGR00678">
    <property type="entry name" value="holB"/>
    <property type="match status" value="1"/>
</dbReference>
<dbReference type="Pfam" id="PF13177">
    <property type="entry name" value="DNA_pol3_delta2"/>
    <property type="match status" value="1"/>
</dbReference>
<dbReference type="Pfam" id="PF09115">
    <property type="entry name" value="DNApol3-delta_C"/>
    <property type="match status" value="1"/>
</dbReference>
<sequence>MYPWLESTYQQLTDSFLQGRGHHALLFKTDVGLGTDTLIYKVAEWLLCSQKLRHQPCLECKSCLLMQSNNHPDFHILEPIEDKDIGIDQVRELIYKLQNFAQQGGNTVVYIRGVDRLTEASSNALLKTLEEPRENVYFLLEAPLQATVLATIQSRSQTWVLYAPQASEVMAWLQTQFPAISTDDLEIALRLCHSRPLICKNFIENDRLQQRKTFLQTFWRFYKSHDVFLLFQAFAQEKELILQQLEWLESFFSDALKAKMAISHGWLNPDLQNGILPFSQQLTTHGLLKGHQILQQTQRDLTEINAVNPELMLLDCLTKLVLVFE</sequence>
<reference evidence="11 13" key="2">
    <citation type="journal article" date="2019" name="Vet. Microbiol.">
        <title>Genetic characterization of susceptible and multi-drug resistant Mannheimia haemolytica isolated from high-risk stocker calves prior to and after antimicrobial metaphylaxis.</title>
        <authorList>
            <person name="Snyder E.R."/>
            <person name="Alvarez-Narvaez S."/>
            <person name="Credille B.C."/>
        </authorList>
    </citation>
    <scope>NUCLEOTIDE SEQUENCE [LARGE SCALE GENOMIC DNA]</scope>
    <source>
        <strain evidence="11">UGA-R5-128-1</strain>
        <strain evidence="10 13">UGA-R7-163-1</strain>
    </source>
</reference>
<dbReference type="RefSeq" id="WP_006248507.1">
    <property type="nucleotide sequence ID" value="NZ_CP011098.1"/>
</dbReference>
<keyword evidence="6" id="KW-0239">DNA-directed DNA polymerase</keyword>
<comment type="catalytic activity">
    <reaction evidence="7">
        <text>DNA(n) + a 2'-deoxyribonucleoside 5'-triphosphate = DNA(n+1) + diphosphate</text>
        <dbReference type="Rhea" id="RHEA:22508"/>
        <dbReference type="Rhea" id="RHEA-COMP:17339"/>
        <dbReference type="Rhea" id="RHEA-COMP:17340"/>
        <dbReference type="ChEBI" id="CHEBI:33019"/>
        <dbReference type="ChEBI" id="CHEBI:61560"/>
        <dbReference type="ChEBI" id="CHEBI:173112"/>
        <dbReference type="EC" id="2.7.7.7"/>
    </reaction>
</comment>
<keyword evidence="5" id="KW-0235">DNA replication</keyword>
<dbReference type="SUPFAM" id="SSF52540">
    <property type="entry name" value="P-loop containing nucleoside triphosphate hydrolases"/>
    <property type="match status" value="1"/>
</dbReference>
<dbReference type="Proteomes" id="UP000254031">
    <property type="component" value="Unassembled WGS sequence"/>
</dbReference>
<dbReference type="InterPro" id="IPR008921">
    <property type="entry name" value="DNA_pol3_clamp-load_cplx_C"/>
</dbReference>
<evidence type="ECO:0000256" key="1">
    <source>
        <dbReference type="ARBA" id="ARBA00012417"/>
    </source>
</evidence>
<evidence type="ECO:0000256" key="2">
    <source>
        <dbReference type="ARBA" id="ARBA00014363"/>
    </source>
</evidence>
<dbReference type="GO" id="GO:0009360">
    <property type="term" value="C:DNA polymerase III complex"/>
    <property type="evidence" value="ECO:0007669"/>
    <property type="project" value="InterPro"/>
</dbReference>
<evidence type="ECO:0000256" key="6">
    <source>
        <dbReference type="ARBA" id="ARBA00022932"/>
    </source>
</evidence>
<dbReference type="GO" id="GO:0003677">
    <property type="term" value="F:DNA binding"/>
    <property type="evidence" value="ECO:0007669"/>
    <property type="project" value="InterPro"/>
</dbReference>
<protein>
    <recommendedName>
        <fullName evidence="2">DNA polymerase III subunit delta'</fullName>
        <ecNumber evidence="1">2.7.7.7</ecNumber>
    </recommendedName>
</protein>
<dbReference type="AlphaFoldDB" id="A0A248ZWG8"/>
<dbReference type="GO" id="GO:0006261">
    <property type="term" value="P:DNA-templated DNA replication"/>
    <property type="evidence" value="ECO:0007669"/>
    <property type="project" value="TreeGrafter"/>
</dbReference>
<dbReference type="PANTHER" id="PTHR11669:SF8">
    <property type="entry name" value="DNA POLYMERASE III SUBUNIT DELTA"/>
    <property type="match status" value="1"/>
</dbReference>
<feature type="domain" description="DNA polymerase III delta subunit C-terminal" evidence="8">
    <location>
        <begin position="206"/>
        <end position="320"/>
    </location>
</feature>
<dbReference type="NCBIfam" id="NF005362">
    <property type="entry name" value="PRK06871.1"/>
    <property type="match status" value="1"/>
</dbReference>
<keyword evidence="4 11" id="KW-0548">Nucleotidyltransferase</keyword>
<dbReference type="KEGG" id="mhay:VK67_01535"/>
<dbReference type="OrthoDB" id="9811073at2"/>
<dbReference type="GO" id="GO:0003887">
    <property type="term" value="F:DNA-directed DNA polymerase activity"/>
    <property type="evidence" value="ECO:0007669"/>
    <property type="project" value="UniProtKB-KW"/>
</dbReference>
<dbReference type="Gene3D" id="1.20.272.10">
    <property type="match status" value="1"/>
</dbReference>
<dbReference type="KEGG" id="mhaq:WC39_01530"/>
<dbReference type="PANTHER" id="PTHR11669">
    <property type="entry name" value="REPLICATION FACTOR C / DNA POLYMERASE III GAMMA-TAU SUBUNIT"/>
    <property type="match status" value="1"/>
</dbReference>
<organism evidence="11">
    <name type="scientific">Mannheimia haemolytica</name>
    <name type="common">Pasteurella haemolytica</name>
    <dbReference type="NCBI Taxonomy" id="75985"/>
    <lineage>
        <taxon>Bacteria</taxon>
        <taxon>Pseudomonadati</taxon>
        <taxon>Pseudomonadota</taxon>
        <taxon>Gammaproteobacteria</taxon>
        <taxon>Pasteurellales</taxon>
        <taxon>Pasteurellaceae</taxon>
        <taxon>Mannheimia</taxon>
    </lineage>
</organism>
<dbReference type="EC" id="2.7.7.7" evidence="1"/>
<evidence type="ECO:0000313" key="12">
    <source>
        <dbReference type="Proteomes" id="UP000254031"/>
    </source>
</evidence>
<reference evidence="9 12" key="1">
    <citation type="submission" date="2018-06" db="EMBL/GenBank/DDBJ databases">
        <authorList>
            <consortium name="Pathogen Informatics"/>
            <person name="Doyle S."/>
        </authorList>
    </citation>
    <scope>NUCLEOTIDE SEQUENCE [LARGE SCALE GENOMIC DNA]</scope>
    <source>
        <strain evidence="9 12">NCTC9380</strain>
    </source>
</reference>
<dbReference type="InterPro" id="IPR015199">
    <property type="entry name" value="DNA_pol_III_delta_C"/>
</dbReference>
<dbReference type="InterPro" id="IPR027417">
    <property type="entry name" value="P-loop_NTPase"/>
</dbReference>
<dbReference type="GeneID" id="67367932"/>
<evidence type="ECO:0000313" key="11">
    <source>
        <dbReference type="EMBL" id="TRB73005.1"/>
    </source>
</evidence>
<dbReference type="InterPro" id="IPR050238">
    <property type="entry name" value="DNA_Rep/Repair_Clamp_Loader"/>
</dbReference>
<evidence type="ECO:0000256" key="4">
    <source>
        <dbReference type="ARBA" id="ARBA00022695"/>
    </source>
</evidence>
<proteinExistence type="predicted"/>
<dbReference type="SUPFAM" id="SSF48019">
    <property type="entry name" value="post-AAA+ oligomerization domain-like"/>
    <property type="match status" value="1"/>
</dbReference>
<dbReference type="EMBL" id="VAJB01000029">
    <property type="protein sequence ID" value="TRB73005.1"/>
    <property type="molecule type" value="Genomic_DNA"/>
</dbReference>
<accession>A0A248ZWG8</accession>
<evidence type="ECO:0000256" key="7">
    <source>
        <dbReference type="ARBA" id="ARBA00049244"/>
    </source>
</evidence>
<evidence type="ECO:0000256" key="3">
    <source>
        <dbReference type="ARBA" id="ARBA00022679"/>
    </source>
</evidence>